<proteinExistence type="predicted"/>
<evidence type="ECO:0000313" key="9">
    <source>
        <dbReference type="EMBL" id="CCF75524.1"/>
    </source>
</evidence>
<keyword evidence="3 6" id="KW-0863">Zinc-finger</keyword>
<dbReference type="PROSITE" id="PS01358">
    <property type="entry name" value="ZF_RANBP2_1"/>
    <property type="match status" value="1"/>
</dbReference>
<evidence type="ECO:0000256" key="6">
    <source>
        <dbReference type="PROSITE-ProRule" id="PRU00322"/>
    </source>
</evidence>
<feature type="region of interest" description="Disordered" evidence="7">
    <location>
        <begin position="1"/>
        <end position="125"/>
    </location>
</feature>
<organism evidence="9 10">
    <name type="scientific">Babesia microti (strain RI)</name>
    <dbReference type="NCBI Taxonomy" id="1133968"/>
    <lineage>
        <taxon>Eukaryota</taxon>
        <taxon>Sar</taxon>
        <taxon>Alveolata</taxon>
        <taxon>Apicomplexa</taxon>
        <taxon>Aconoidasida</taxon>
        <taxon>Piroplasmida</taxon>
        <taxon>Babesiidae</taxon>
        <taxon>Babesia</taxon>
    </lineage>
</organism>
<evidence type="ECO:0000259" key="8">
    <source>
        <dbReference type="PROSITE" id="PS50199"/>
    </source>
</evidence>
<dbReference type="SUPFAM" id="SSF90209">
    <property type="entry name" value="Ran binding protein zinc finger-like"/>
    <property type="match status" value="1"/>
</dbReference>
<dbReference type="OrthoDB" id="439808at2759"/>
<keyword evidence="10" id="KW-1185">Reference proteome</keyword>
<dbReference type="InterPro" id="IPR001876">
    <property type="entry name" value="Znf_RanBP2"/>
</dbReference>
<feature type="compositionally biased region" description="Basic and acidic residues" evidence="7">
    <location>
        <begin position="62"/>
        <end position="116"/>
    </location>
</feature>
<name>I7I9S0_BABMR</name>
<feature type="compositionally biased region" description="Basic and acidic residues" evidence="7">
    <location>
        <begin position="1"/>
        <end position="33"/>
    </location>
</feature>
<dbReference type="GeneID" id="24425973"/>
<protein>
    <recommendedName>
        <fullName evidence="8">RanBP2-type domain-containing protein</fullName>
    </recommendedName>
</protein>
<evidence type="ECO:0000256" key="2">
    <source>
        <dbReference type="ARBA" id="ARBA00022723"/>
    </source>
</evidence>
<dbReference type="CDD" id="cd16074">
    <property type="entry name" value="OCRE"/>
    <property type="match status" value="1"/>
</dbReference>
<dbReference type="GO" id="GO:0008270">
    <property type="term" value="F:zinc ion binding"/>
    <property type="evidence" value="ECO:0007669"/>
    <property type="project" value="UniProtKB-KW"/>
</dbReference>
<gene>
    <name evidence="9" type="ORF">BmR1_04g06640</name>
</gene>
<keyword evidence="4" id="KW-0862">Zinc</keyword>
<reference evidence="9 10" key="2">
    <citation type="journal article" date="2013" name="PLoS ONE">
        <title>Whole genome mapping and re-organization of the nuclear and mitochondrial genomes of Babesia microti isolates.</title>
        <authorList>
            <person name="Cornillot E."/>
            <person name="Dassouli A."/>
            <person name="Garg A."/>
            <person name="Pachikara N."/>
            <person name="Randazzo S."/>
            <person name="Depoix D."/>
            <person name="Carcy B."/>
            <person name="Delbecq S."/>
            <person name="Frutos R."/>
            <person name="Silva J.C."/>
            <person name="Sutton R."/>
            <person name="Krause P.J."/>
            <person name="Mamoun C.B."/>
        </authorList>
    </citation>
    <scope>NUCLEOTIDE SEQUENCE [LARGE SCALE GENOMIC DNA]</scope>
    <source>
        <strain evidence="9 10">RI</strain>
    </source>
</reference>
<reference evidence="9 10" key="3">
    <citation type="journal article" date="2016" name="Sci. Rep.">
        <title>Genome-wide diversity and gene expression profiling of Babesia microti isolates identify polymorphic genes that mediate host-pathogen interactions.</title>
        <authorList>
            <person name="Silva J.C."/>
            <person name="Cornillot E."/>
            <person name="McCracken C."/>
            <person name="Usmani-Brown S."/>
            <person name="Dwivedi A."/>
            <person name="Ifeonu O.O."/>
            <person name="Crabtree J."/>
            <person name="Gotia H.T."/>
            <person name="Virji A.Z."/>
            <person name="Reynes C."/>
            <person name="Colinge J."/>
            <person name="Kumar V."/>
            <person name="Lawres L."/>
            <person name="Pazzi J.E."/>
            <person name="Pablo J.V."/>
            <person name="Hung C."/>
            <person name="Brancato J."/>
            <person name="Kumari P."/>
            <person name="Orvis J."/>
            <person name="Tretina K."/>
            <person name="Chibucos M."/>
            <person name="Ott S."/>
            <person name="Sadzewicz L."/>
            <person name="Sengamalay N."/>
            <person name="Shetty A.C."/>
            <person name="Su Q."/>
            <person name="Tallon L."/>
            <person name="Fraser C.M."/>
            <person name="Frutos R."/>
            <person name="Molina D.M."/>
            <person name="Krause P.J."/>
            <person name="Ben Mamoun C."/>
        </authorList>
    </citation>
    <scope>NUCLEOTIDE SEQUENCE [LARGE SCALE GENOMIC DNA]</scope>
    <source>
        <strain evidence="9 10">RI</strain>
    </source>
</reference>
<dbReference type="AlphaFoldDB" id="I7I9S0"/>
<dbReference type="SMART" id="SM00547">
    <property type="entry name" value="ZnF_RBZ"/>
    <property type="match status" value="1"/>
</dbReference>
<dbReference type="PROSITE" id="PS50199">
    <property type="entry name" value="ZF_RANBP2_2"/>
    <property type="match status" value="1"/>
</dbReference>
<dbReference type="EMBL" id="LN871599">
    <property type="protein sequence ID" value="CCF75524.1"/>
    <property type="molecule type" value="Genomic_DNA"/>
</dbReference>
<dbReference type="KEGG" id="bmic:BmR1_04g06640"/>
<dbReference type="GO" id="GO:0005634">
    <property type="term" value="C:nucleus"/>
    <property type="evidence" value="ECO:0007669"/>
    <property type="project" value="UniProtKB-SubCell"/>
</dbReference>
<evidence type="ECO:0000256" key="3">
    <source>
        <dbReference type="ARBA" id="ARBA00022771"/>
    </source>
</evidence>
<sequence length="704" mass="80619">MYSQDKSDFHGRYKDHHGDRYRYNYHSNDNHRDRYNHKRSCPSKSDHSTASYSRHQHFTGNYKEKRSGLDSDHHSFDREKHTSSYGRDIYRNSRRSTPDNHLHRSIYDRQSDRKYNDEDEEDNDGRNIAEITGLDKSIVEKDIEEVIRQISIKNGFSPPNSVTILFNDNKTASNFTTTCGATAFETNKAHIEFPSSIVVNKFLKSLKIPKIKIKGNYYPVIQIDRVIPKNSDDIIIGQSSSTGTIQIKNSMIKMFCDWNCPSCNYFNFSKRIVCLQCNMPRPEEFQQQSLSFLTNISNLTNEYSSWIVIKDVPYTLAHTHFIELLDDILPDITGLERLYYFSDKIHGLSMGFLFAAFTSKDCLSSYFNLVGTKCTSQQLNGTPLRVDLMLLKEQVVASDLVNRIKFDSVHKQSVGNKNGDKKYCKIYNTTIECVEILLKSIDMKMRFSGYVSNWMGKTIWFSSGSIDSDRWPIDKTTNYQYNSQLNLYYDQNTRYYMLASGGYFVWDGHSSCLVRVEPTSSTVTSTNNNTSTDVSTSNNDKCMNDIPVSIRVLEEARKMARASQSFRVAAIANNVDNVSRQFIADATDTDEACTDVPLKSKSTIITTASVECNNLTSRSKGVVDNTSSTYGIKISTTFTNRLKTAHSSILDDKAMEMELESTCSGNEISVQLICFICLRYFDNIDQLHRHEKLSEYHKFITSQS</sequence>
<evidence type="ECO:0000256" key="5">
    <source>
        <dbReference type="ARBA" id="ARBA00023242"/>
    </source>
</evidence>
<evidence type="ECO:0000256" key="4">
    <source>
        <dbReference type="ARBA" id="ARBA00022833"/>
    </source>
</evidence>
<accession>I7I9S0</accession>
<dbReference type="GO" id="GO:0000398">
    <property type="term" value="P:mRNA splicing, via spliceosome"/>
    <property type="evidence" value="ECO:0007669"/>
    <property type="project" value="TreeGrafter"/>
</dbReference>
<dbReference type="VEuPathDB" id="PiroplasmaDB:BmR1_04g06640"/>
<dbReference type="Proteomes" id="UP000002899">
    <property type="component" value="Chromosome IV"/>
</dbReference>
<dbReference type="Pfam" id="PF00641">
    <property type="entry name" value="Zn_ribbon_RanBP"/>
    <property type="match status" value="1"/>
</dbReference>
<keyword evidence="2" id="KW-0479">Metal-binding</keyword>
<feature type="domain" description="RanBP2-type" evidence="8">
    <location>
        <begin position="253"/>
        <end position="283"/>
    </location>
</feature>
<evidence type="ECO:0000313" key="10">
    <source>
        <dbReference type="Proteomes" id="UP000002899"/>
    </source>
</evidence>
<dbReference type="PANTHER" id="PTHR13948:SF3">
    <property type="entry name" value="FI21118P1"/>
    <property type="match status" value="1"/>
</dbReference>
<comment type="subcellular location">
    <subcellularLocation>
        <location evidence="1">Nucleus</location>
    </subcellularLocation>
</comment>
<keyword evidence="5" id="KW-0539">Nucleus</keyword>
<evidence type="ECO:0000256" key="7">
    <source>
        <dbReference type="SAM" id="MobiDB-lite"/>
    </source>
</evidence>
<dbReference type="PANTHER" id="PTHR13948">
    <property type="entry name" value="RNA-BINDING PROTEIN"/>
    <property type="match status" value="1"/>
</dbReference>
<dbReference type="GO" id="GO:0003723">
    <property type="term" value="F:RNA binding"/>
    <property type="evidence" value="ECO:0007669"/>
    <property type="project" value="TreeGrafter"/>
</dbReference>
<evidence type="ECO:0000256" key="1">
    <source>
        <dbReference type="ARBA" id="ARBA00004123"/>
    </source>
</evidence>
<reference evidence="9 10" key="1">
    <citation type="journal article" date="2012" name="Nucleic Acids Res.">
        <title>Sequencing of the smallest Apicomplexan genome from the human pathogen Babesia microti.</title>
        <authorList>
            <person name="Cornillot E."/>
            <person name="Hadj-Kaddour K."/>
            <person name="Dassouli A."/>
            <person name="Noel B."/>
            <person name="Ranwez V."/>
            <person name="Vacherie B."/>
            <person name="Augagneur Y."/>
            <person name="Bres V."/>
            <person name="Duclos A."/>
            <person name="Randazzo S."/>
            <person name="Carcy B."/>
            <person name="Debierre-Grockiego F."/>
            <person name="Delbecq S."/>
            <person name="Moubri-Menage K."/>
            <person name="Shams-Eldin H."/>
            <person name="Usmani-Brown S."/>
            <person name="Bringaud F."/>
            <person name="Wincker P."/>
            <person name="Vivares C.P."/>
            <person name="Schwarz R.T."/>
            <person name="Schetters T.P."/>
            <person name="Krause P.J."/>
            <person name="Gorenflot A."/>
            <person name="Berry V."/>
            <person name="Barbe V."/>
            <person name="Ben Mamoun C."/>
        </authorList>
    </citation>
    <scope>NUCLEOTIDE SEQUENCE [LARGE SCALE GENOMIC DNA]</scope>
    <source>
        <strain evidence="9 10">RI</strain>
    </source>
</reference>
<dbReference type="Gene3D" id="4.10.1060.10">
    <property type="entry name" value="Zinc finger, RanBP2-type"/>
    <property type="match status" value="1"/>
</dbReference>
<dbReference type="RefSeq" id="XP_012649932.1">
    <property type="nucleotide sequence ID" value="XM_012794478.1"/>
</dbReference>
<dbReference type="InterPro" id="IPR036443">
    <property type="entry name" value="Znf_RanBP2_sf"/>
</dbReference>